<comment type="caution">
    <text evidence="1">The sequence shown here is derived from an EMBL/GenBank/DDBJ whole genome shotgun (WGS) entry which is preliminary data.</text>
</comment>
<name>X1Q425_9ZZZZ</name>
<evidence type="ECO:0000313" key="1">
    <source>
        <dbReference type="EMBL" id="GAI49491.1"/>
    </source>
</evidence>
<organism evidence="1">
    <name type="scientific">marine sediment metagenome</name>
    <dbReference type="NCBI Taxonomy" id="412755"/>
    <lineage>
        <taxon>unclassified sequences</taxon>
        <taxon>metagenomes</taxon>
        <taxon>ecological metagenomes</taxon>
    </lineage>
</organism>
<sequence length="122" mass="13600">MGEQMDGTQLEYGNDCGCFSAGKTPKYVYVKFLDLIDCQNPPPFPSFPPPNGITIRLIQDPIAACLYEISRGEFNIRFYMQNPPPAEGTLFMNDSNGWILFQCGPEACPNDGIVLDNIIGEW</sequence>
<feature type="non-terminal residue" evidence="1">
    <location>
        <position position="122"/>
    </location>
</feature>
<proteinExistence type="predicted"/>
<gene>
    <name evidence="1" type="ORF">S06H3_64020</name>
</gene>
<dbReference type="AlphaFoldDB" id="X1Q425"/>
<accession>X1Q425</accession>
<reference evidence="1" key="1">
    <citation type="journal article" date="2014" name="Front. Microbiol.">
        <title>High frequency of phylogenetically diverse reductive dehalogenase-homologous genes in deep subseafloor sedimentary metagenomes.</title>
        <authorList>
            <person name="Kawai M."/>
            <person name="Futagami T."/>
            <person name="Toyoda A."/>
            <person name="Takaki Y."/>
            <person name="Nishi S."/>
            <person name="Hori S."/>
            <person name="Arai W."/>
            <person name="Tsubouchi T."/>
            <person name="Morono Y."/>
            <person name="Uchiyama I."/>
            <person name="Ito T."/>
            <person name="Fujiyama A."/>
            <person name="Inagaki F."/>
            <person name="Takami H."/>
        </authorList>
    </citation>
    <scope>NUCLEOTIDE SEQUENCE</scope>
    <source>
        <strain evidence="1">Expedition CK06-06</strain>
    </source>
</reference>
<protein>
    <submittedName>
        <fullName evidence="1">Uncharacterized protein</fullName>
    </submittedName>
</protein>
<dbReference type="EMBL" id="BARV01042630">
    <property type="protein sequence ID" value="GAI49491.1"/>
    <property type="molecule type" value="Genomic_DNA"/>
</dbReference>